<feature type="region of interest" description="Disordered" evidence="1">
    <location>
        <begin position="67"/>
        <end position="92"/>
    </location>
</feature>
<evidence type="ECO:0000313" key="4">
    <source>
        <dbReference type="Proteomes" id="UP000298664"/>
    </source>
</evidence>
<geneLocation type="plasmid" evidence="3 4">
    <name>pAlCFBP5477</name>
</geneLocation>
<evidence type="ECO:0008006" key="5">
    <source>
        <dbReference type="Google" id="ProtNLM"/>
    </source>
</evidence>
<evidence type="ECO:0000313" key="3">
    <source>
        <dbReference type="EMBL" id="WHA43994.1"/>
    </source>
</evidence>
<accession>A0AAF0KK82</accession>
<feature type="transmembrane region" description="Helical" evidence="2">
    <location>
        <begin position="34"/>
        <end position="55"/>
    </location>
</feature>
<feature type="region of interest" description="Disordered" evidence="1">
    <location>
        <begin position="97"/>
        <end position="116"/>
    </location>
</feature>
<keyword evidence="3" id="KW-0614">Plasmid</keyword>
<organism evidence="3 4">
    <name type="scientific">Agrobacterium larrymoorei</name>
    <dbReference type="NCBI Taxonomy" id="160699"/>
    <lineage>
        <taxon>Bacteria</taxon>
        <taxon>Pseudomonadati</taxon>
        <taxon>Pseudomonadota</taxon>
        <taxon>Alphaproteobacteria</taxon>
        <taxon>Hyphomicrobiales</taxon>
        <taxon>Rhizobiaceae</taxon>
        <taxon>Rhizobium/Agrobacterium group</taxon>
        <taxon>Agrobacterium</taxon>
    </lineage>
</organism>
<keyword evidence="2" id="KW-0472">Membrane</keyword>
<dbReference type="EMBL" id="CP124735">
    <property type="protein sequence ID" value="WHA43994.1"/>
    <property type="molecule type" value="Genomic_DNA"/>
</dbReference>
<dbReference type="RefSeq" id="WP_282503536.1">
    <property type="nucleotide sequence ID" value="NZ_CP124735.1"/>
</dbReference>
<sequence length="159" mass="16041">MDRAIGQCVASVVISAGIGALAGAAIGGGRSAGRGALVGGAVGVGACAVLMQIAAAEDRARIRQEEENAVAANASRTSSFSSKNGKHVAVTTKVTNAPVPTPRATGTTSSTEKKEAAAKPQFTACRYAEQTVNVEGQAADGGRQLWCRLDTGDWKPIAS</sequence>
<keyword evidence="2" id="KW-1133">Transmembrane helix</keyword>
<feature type="compositionally biased region" description="Polar residues" evidence="1">
    <location>
        <begin position="74"/>
        <end position="83"/>
    </location>
</feature>
<protein>
    <recommendedName>
        <fullName evidence="5">Surface antigen domain-containing protein</fullName>
    </recommendedName>
</protein>
<name>A0AAF0KK82_9HYPH</name>
<keyword evidence="2" id="KW-0812">Transmembrane</keyword>
<gene>
    <name evidence="3" type="ORF">CFBP5477_023020</name>
</gene>
<dbReference type="AlphaFoldDB" id="A0AAF0KK82"/>
<proteinExistence type="predicted"/>
<reference evidence="3" key="1">
    <citation type="submission" date="2023-05" db="EMBL/GenBank/DDBJ databases">
        <title>Complete genome sequence of Agrobacterium larrymoorei CFBP5477.</title>
        <authorList>
            <person name="Yen H.-C."/>
            <person name="Chou L."/>
            <person name="Lin Y.-C."/>
            <person name="Lai E.-M."/>
            <person name="Kuo C.-H."/>
        </authorList>
    </citation>
    <scope>NUCLEOTIDE SEQUENCE</scope>
    <source>
        <strain evidence="3">CFBP5477</strain>
        <plasmid evidence="3">pAlCFBP5477</plasmid>
    </source>
</reference>
<evidence type="ECO:0000256" key="1">
    <source>
        <dbReference type="SAM" id="MobiDB-lite"/>
    </source>
</evidence>
<evidence type="ECO:0000256" key="2">
    <source>
        <dbReference type="SAM" id="Phobius"/>
    </source>
</evidence>
<dbReference type="Proteomes" id="UP000298664">
    <property type="component" value="Plasmid pAlCFBP5477"/>
</dbReference>